<feature type="transmembrane region" description="Helical" evidence="2">
    <location>
        <begin position="82"/>
        <end position="108"/>
    </location>
</feature>
<gene>
    <name evidence="4" type="ORF">AAE3_LOCUS12061</name>
</gene>
<dbReference type="Proteomes" id="UP000467700">
    <property type="component" value="Unassembled WGS sequence"/>
</dbReference>
<feature type="chain" id="PRO_5035790444" description="Transmembrane protein" evidence="3">
    <location>
        <begin position="28"/>
        <end position="226"/>
    </location>
</feature>
<keyword evidence="2" id="KW-1133">Transmembrane helix</keyword>
<sequence length="226" mass="24618">MIHSMSSIVRFASLPLLVLLWLPVVWSLPSPLMAVREPKPQDVGSLSSEVLTTPISPTVAASTQAPSAASSEPRHDNHSQTAIISTTIGVICTIIVCCVIFSAGVWFWRRRLRHKNAVRLAGLRQMPTLRRSSSVDKKHGRAFSTDSTCSTPDPFSPLPVYVKRSNSYNLPRKPAPRWSAFFQGQLPAVQESAPTASPASPPPVYILMPDDLSGEKPKGVEGEKKP</sequence>
<name>A0A8S0WSG3_CYCAE</name>
<evidence type="ECO:0000256" key="1">
    <source>
        <dbReference type="SAM" id="MobiDB-lite"/>
    </source>
</evidence>
<evidence type="ECO:0000256" key="2">
    <source>
        <dbReference type="SAM" id="Phobius"/>
    </source>
</evidence>
<evidence type="ECO:0000313" key="5">
    <source>
        <dbReference type="Proteomes" id="UP000467700"/>
    </source>
</evidence>
<evidence type="ECO:0000256" key="3">
    <source>
        <dbReference type="SAM" id="SignalP"/>
    </source>
</evidence>
<keyword evidence="2" id="KW-0472">Membrane</keyword>
<keyword evidence="3" id="KW-0732">Signal</keyword>
<feature type="signal peptide" evidence="3">
    <location>
        <begin position="1"/>
        <end position="27"/>
    </location>
</feature>
<evidence type="ECO:0000313" key="4">
    <source>
        <dbReference type="EMBL" id="CAA7269807.1"/>
    </source>
</evidence>
<proteinExistence type="predicted"/>
<evidence type="ECO:0008006" key="6">
    <source>
        <dbReference type="Google" id="ProtNLM"/>
    </source>
</evidence>
<dbReference type="AlphaFoldDB" id="A0A8S0WSG3"/>
<reference evidence="4 5" key="1">
    <citation type="submission" date="2020-01" db="EMBL/GenBank/DDBJ databases">
        <authorList>
            <person name="Gupta K D."/>
        </authorList>
    </citation>
    <scope>NUCLEOTIDE SEQUENCE [LARGE SCALE GENOMIC DNA]</scope>
</reference>
<accession>A0A8S0WSG3</accession>
<comment type="caution">
    <text evidence="4">The sequence shown here is derived from an EMBL/GenBank/DDBJ whole genome shotgun (WGS) entry which is preliminary data.</text>
</comment>
<organism evidence="4 5">
    <name type="scientific">Cyclocybe aegerita</name>
    <name type="common">Black poplar mushroom</name>
    <name type="synonym">Agrocybe aegerita</name>
    <dbReference type="NCBI Taxonomy" id="1973307"/>
    <lineage>
        <taxon>Eukaryota</taxon>
        <taxon>Fungi</taxon>
        <taxon>Dikarya</taxon>
        <taxon>Basidiomycota</taxon>
        <taxon>Agaricomycotina</taxon>
        <taxon>Agaricomycetes</taxon>
        <taxon>Agaricomycetidae</taxon>
        <taxon>Agaricales</taxon>
        <taxon>Agaricineae</taxon>
        <taxon>Bolbitiaceae</taxon>
        <taxon>Cyclocybe</taxon>
    </lineage>
</organism>
<feature type="region of interest" description="Disordered" evidence="1">
    <location>
        <begin position="189"/>
        <end position="226"/>
    </location>
</feature>
<protein>
    <recommendedName>
        <fullName evidence="6">Transmembrane protein</fullName>
    </recommendedName>
</protein>
<keyword evidence="2" id="KW-0812">Transmembrane</keyword>
<keyword evidence="5" id="KW-1185">Reference proteome</keyword>
<dbReference type="EMBL" id="CACVBS010000080">
    <property type="protein sequence ID" value="CAA7269807.1"/>
    <property type="molecule type" value="Genomic_DNA"/>
</dbReference>
<feature type="compositionally biased region" description="Basic and acidic residues" evidence="1">
    <location>
        <begin position="213"/>
        <end position="226"/>
    </location>
</feature>